<organism evidence="2 3">
    <name type="scientific">Peribacillus muralis</name>
    <dbReference type="NCBI Taxonomy" id="264697"/>
    <lineage>
        <taxon>Bacteria</taxon>
        <taxon>Bacillati</taxon>
        <taxon>Bacillota</taxon>
        <taxon>Bacilli</taxon>
        <taxon>Bacillales</taxon>
        <taxon>Bacillaceae</taxon>
        <taxon>Peribacillus</taxon>
    </lineage>
</organism>
<dbReference type="AlphaFoldDB" id="A0A1B3XJ75"/>
<sequence length="81" mass="9552">MGELDKRNKLMEEPFTYIVTKKATIIIYFHNKQIKVVKDKEAERLLKKIKDVENNILEVQLLLAKITGNFKHGNEKLNKKK</sequence>
<proteinExistence type="predicted"/>
<keyword evidence="1" id="KW-0175">Coiled coil</keyword>
<protein>
    <submittedName>
        <fullName evidence="2">Uncharacterized protein</fullName>
    </submittedName>
</protein>
<dbReference type="Proteomes" id="UP000077926">
    <property type="component" value="Chromosome"/>
</dbReference>
<dbReference type="STRING" id="264697.ABE28_002820"/>
<dbReference type="RefSeq" id="WP_064464098.1">
    <property type="nucleotide sequence ID" value="NZ_JBCNGE010000029.1"/>
</dbReference>
<feature type="coiled-coil region" evidence="1">
    <location>
        <begin position="35"/>
        <end position="62"/>
    </location>
</feature>
<keyword evidence="3" id="KW-1185">Reference proteome</keyword>
<evidence type="ECO:0000256" key="1">
    <source>
        <dbReference type="SAM" id="Coils"/>
    </source>
</evidence>
<dbReference type="KEGG" id="bmur:ABE28_002820"/>
<dbReference type="OrthoDB" id="1707920at2"/>
<evidence type="ECO:0000313" key="3">
    <source>
        <dbReference type="Proteomes" id="UP000077926"/>
    </source>
</evidence>
<evidence type="ECO:0000313" key="2">
    <source>
        <dbReference type="EMBL" id="AOH53270.1"/>
    </source>
</evidence>
<dbReference type="EMBL" id="CP017080">
    <property type="protein sequence ID" value="AOH53270.1"/>
    <property type="molecule type" value="Genomic_DNA"/>
</dbReference>
<accession>A0A1B3XJ75</accession>
<gene>
    <name evidence="2" type="ORF">ABE28_002820</name>
</gene>
<reference evidence="2 3" key="1">
    <citation type="submission" date="2016-08" db="EMBL/GenBank/DDBJ databases">
        <title>Complete genome sequence of Bacillus muralis G25-68, a strain with toxicity to nematodes.</title>
        <authorList>
            <person name="Zheng Z."/>
        </authorList>
    </citation>
    <scope>NUCLEOTIDE SEQUENCE [LARGE SCALE GENOMIC DNA]</scope>
    <source>
        <strain evidence="2 3">G25-68</strain>
    </source>
</reference>
<name>A0A1B3XJ75_9BACI</name>